<accession>A0A1I4NDU2</accession>
<evidence type="ECO:0000313" key="9">
    <source>
        <dbReference type="Proteomes" id="UP000199668"/>
    </source>
</evidence>
<dbReference type="InterPro" id="IPR005875">
    <property type="entry name" value="PurK"/>
</dbReference>
<dbReference type="Gene3D" id="3.40.50.20">
    <property type="match status" value="1"/>
</dbReference>
<dbReference type="AlphaFoldDB" id="A0A1I4NDU2"/>
<keyword evidence="4 5" id="KW-0067">ATP-binding</keyword>
<comment type="pathway">
    <text evidence="5 6">Purine metabolism; IMP biosynthesis via de novo pathway; 5-amino-1-(5-phospho-D-ribosyl)imidazole-4-carboxylate from 5-amino-1-(5-phospho-D-ribosyl)imidazole (N5-CAIR route): step 1/2.</text>
</comment>
<dbReference type="Pfam" id="PF02222">
    <property type="entry name" value="ATP-grasp"/>
    <property type="match status" value="1"/>
</dbReference>
<dbReference type="Pfam" id="PF22660">
    <property type="entry name" value="RS_preATP-grasp-like"/>
    <property type="match status" value="1"/>
</dbReference>
<dbReference type="PANTHER" id="PTHR11609">
    <property type="entry name" value="PURINE BIOSYNTHESIS PROTEIN 6/7, PUR6/7"/>
    <property type="match status" value="1"/>
</dbReference>
<dbReference type="Gene3D" id="3.30.470.20">
    <property type="entry name" value="ATP-grasp fold, B domain"/>
    <property type="match status" value="1"/>
</dbReference>
<dbReference type="SUPFAM" id="SSF52440">
    <property type="entry name" value="PreATP-grasp domain"/>
    <property type="match status" value="1"/>
</dbReference>
<feature type="binding site" evidence="5">
    <location>
        <position position="215"/>
    </location>
    <ligand>
        <name>ATP</name>
        <dbReference type="ChEBI" id="CHEBI:30616"/>
    </ligand>
</feature>
<dbReference type="InterPro" id="IPR013815">
    <property type="entry name" value="ATP_grasp_subdomain_1"/>
</dbReference>
<dbReference type="EC" id="6.3.4.18" evidence="5 6"/>
<comment type="similarity">
    <text evidence="5 6">Belongs to the PurK/PurT family.</text>
</comment>
<keyword evidence="1 5" id="KW-0436">Ligase</keyword>
<dbReference type="InterPro" id="IPR003135">
    <property type="entry name" value="ATP-grasp_carboxylate-amine"/>
</dbReference>
<evidence type="ECO:0000313" key="8">
    <source>
        <dbReference type="EMBL" id="SFM13639.1"/>
    </source>
</evidence>
<dbReference type="InterPro" id="IPR011761">
    <property type="entry name" value="ATP-grasp"/>
</dbReference>
<keyword evidence="9" id="KW-1185">Reference proteome</keyword>
<feature type="binding site" evidence="5">
    <location>
        <begin position="269"/>
        <end position="270"/>
    </location>
    <ligand>
        <name>ATP</name>
        <dbReference type="ChEBI" id="CHEBI:30616"/>
    </ligand>
</feature>
<dbReference type="InterPro" id="IPR016185">
    <property type="entry name" value="PreATP-grasp_dom_sf"/>
</dbReference>
<evidence type="ECO:0000256" key="1">
    <source>
        <dbReference type="ARBA" id="ARBA00022598"/>
    </source>
</evidence>
<dbReference type="Proteomes" id="UP000199668">
    <property type="component" value="Unassembled WGS sequence"/>
</dbReference>
<dbReference type="EMBL" id="FOTY01000017">
    <property type="protein sequence ID" value="SFM13639.1"/>
    <property type="molecule type" value="Genomic_DNA"/>
</dbReference>
<dbReference type="NCBIfam" id="NF004676">
    <property type="entry name" value="PRK06019.1-2"/>
    <property type="match status" value="1"/>
</dbReference>
<reference evidence="8 9" key="1">
    <citation type="submission" date="2016-10" db="EMBL/GenBank/DDBJ databases">
        <authorList>
            <person name="de Groot N.N."/>
        </authorList>
    </citation>
    <scope>NUCLEOTIDE SEQUENCE [LARGE SCALE GENOMIC DNA]</scope>
    <source>
        <strain evidence="8 9">CGMCC 1.6134</strain>
    </source>
</reference>
<dbReference type="FunFam" id="3.30.470.20:FF:000029">
    <property type="entry name" value="N5-carboxyaminoimidazole ribonucleotide synthase"/>
    <property type="match status" value="1"/>
</dbReference>
<comment type="function">
    <text evidence="5">Catalyzes the ATP-dependent conversion of 5-aminoimidazole ribonucleotide (AIR) and HCO(3)(-) to N5-carboxyaminoimidazole ribonucleotide (N5-CAIR).</text>
</comment>
<keyword evidence="2 5" id="KW-0547">Nucleotide-binding</keyword>
<dbReference type="OrthoDB" id="9804625at2"/>
<dbReference type="GO" id="GO:0004638">
    <property type="term" value="F:phosphoribosylaminoimidazole carboxylase activity"/>
    <property type="evidence" value="ECO:0007669"/>
    <property type="project" value="InterPro"/>
</dbReference>
<dbReference type="GO" id="GO:0005524">
    <property type="term" value="F:ATP binding"/>
    <property type="evidence" value="ECO:0007669"/>
    <property type="project" value="UniProtKB-UniRule"/>
</dbReference>
<dbReference type="InterPro" id="IPR011054">
    <property type="entry name" value="Rudment_hybrid_motif"/>
</dbReference>
<dbReference type="FunFam" id="3.40.50.20:FF:000016">
    <property type="entry name" value="N5-carboxyaminoimidazole ribonucleotide synthase"/>
    <property type="match status" value="1"/>
</dbReference>
<feature type="binding site" evidence="5">
    <location>
        <position position="147"/>
    </location>
    <ligand>
        <name>ATP</name>
        <dbReference type="ChEBI" id="CHEBI:30616"/>
    </ligand>
</feature>
<feature type="binding site" evidence="5">
    <location>
        <begin position="184"/>
        <end position="187"/>
    </location>
    <ligand>
        <name>ATP</name>
        <dbReference type="ChEBI" id="CHEBI:30616"/>
    </ligand>
</feature>
<gene>
    <name evidence="5 6" type="primary">purK</name>
    <name evidence="8" type="ORF">SAMN04488054_11716</name>
</gene>
<dbReference type="Pfam" id="PF17769">
    <property type="entry name" value="PurK_C"/>
    <property type="match status" value="1"/>
</dbReference>
<comment type="catalytic activity">
    <reaction evidence="5 6">
        <text>5-amino-1-(5-phospho-beta-D-ribosyl)imidazole + hydrogencarbonate + ATP = 5-carboxyamino-1-(5-phospho-D-ribosyl)imidazole + ADP + phosphate + 2 H(+)</text>
        <dbReference type="Rhea" id="RHEA:19317"/>
        <dbReference type="ChEBI" id="CHEBI:15378"/>
        <dbReference type="ChEBI" id="CHEBI:17544"/>
        <dbReference type="ChEBI" id="CHEBI:30616"/>
        <dbReference type="ChEBI" id="CHEBI:43474"/>
        <dbReference type="ChEBI" id="CHEBI:58730"/>
        <dbReference type="ChEBI" id="CHEBI:137981"/>
        <dbReference type="ChEBI" id="CHEBI:456216"/>
        <dbReference type="EC" id="6.3.4.18"/>
    </reaction>
</comment>
<dbReference type="InterPro" id="IPR054350">
    <property type="entry name" value="PurT/PurK_preATP-grasp"/>
</dbReference>
<feature type="binding site" evidence="5">
    <location>
        <position position="107"/>
    </location>
    <ligand>
        <name>ATP</name>
        <dbReference type="ChEBI" id="CHEBI:30616"/>
    </ligand>
</feature>
<evidence type="ECO:0000256" key="2">
    <source>
        <dbReference type="ARBA" id="ARBA00022741"/>
    </source>
</evidence>
<keyword evidence="3 5" id="KW-0658">Purine biosynthesis</keyword>
<dbReference type="HAMAP" id="MF_01928">
    <property type="entry name" value="PurK"/>
    <property type="match status" value="1"/>
</dbReference>
<feature type="domain" description="ATP-grasp" evidence="7">
    <location>
        <begin position="111"/>
        <end position="299"/>
    </location>
</feature>
<dbReference type="InterPro" id="IPR040686">
    <property type="entry name" value="PurK_C"/>
</dbReference>
<evidence type="ECO:0000259" key="7">
    <source>
        <dbReference type="PROSITE" id="PS50975"/>
    </source>
</evidence>
<dbReference type="Gene3D" id="3.30.1490.20">
    <property type="entry name" value="ATP-grasp fold, A domain"/>
    <property type="match status" value="1"/>
</dbReference>
<evidence type="ECO:0000256" key="6">
    <source>
        <dbReference type="RuleBase" id="RU361200"/>
    </source>
</evidence>
<organism evidence="8 9">
    <name type="scientific">Salibacterium qingdaonense</name>
    <dbReference type="NCBI Taxonomy" id="266892"/>
    <lineage>
        <taxon>Bacteria</taxon>
        <taxon>Bacillati</taxon>
        <taxon>Bacillota</taxon>
        <taxon>Bacilli</taxon>
        <taxon>Bacillales</taxon>
        <taxon>Bacillaceae</taxon>
    </lineage>
</organism>
<comment type="function">
    <text evidence="6">Catalyzes the ATP-dependent conversion of 5-aminoimidazole ribonucleotide (AIR) and HCO(3)- to N5-carboxyaminoimidazole ribonucleotide (N5-CAIR).</text>
</comment>
<dbReference type="UniPathway" id="UPA00074">
    <property type="reaction ID" value="UER00942"/>
</dbReference>
<dbReference type="STRING" id="266892.SAMN04488054_11716"/>
<dbReference type="NCBIfam" id="NF004679">
    <property type="entry name" value="PRK06019.1-5"/>
    <property type="match status" value="1"/>
</dbReference>
<dbReference type="NCBIfam" id="NF004675">
    <property type="entry name" value="PRK06019.1-1"/>
    <property type="match status" value="1"/>
</dbReference>
<comment type="subunit">
    <text evidence="5 6">Homodimer.</text>
</comment>
<feature type="binding site" evidence="5">
    <location>
        <position position="192"/>
    </location>
    <ligand>
        <name>ATP</name>
        <dbReference type="ChEBI" id="CHEBI:30616"/>
    </ligand>
</feature>
<dbReference type="SUPFAM" id="SSF51246">
    <property type="entry name" value="Rudiment single hybrid motif"/>
    <property type="match status" value="1"/>
</dbReference>
<dbReference type="GO" id="GO:0006189">
    <property type="term" value="P:'de novo' IMP biosynthetic process"/>
    <property type="evidence" value="ECO:0007669"/>
    <property type="project" value="UniProtKB-UniRule"/>
</dbReference>
<name>A0A1I4NDU2_9BACI</name>
<evidence type="ECO:0000256" key="5">
    <source>
        <dbReference type="HAMAP-Rule" id="MF_01928"/>
    </source>
</evidence>
<sequence length="375" mass="40920">MKPSILPGQTIGILGGGQLGRMMGLSARAMGYRIAVLEPKPDAPTAQIADVSVEAAYDDRAAARELANHCDVLTYEFENIDADTASFLEQSMYLPQGSSLLHTTKHRGREKQAIQNAGVDVSPYRLVSSAAALEEAMQDIGCPAVLKTCEGGYDGKGQVVIREDTNIQDAFDELAAQTTDLVLEAWIPFEKEISVIVTRSTNGETTTFPAGENKHQNNILHQTIVPAYIAEQTEKKAVDMAYELAEAFDLVGTLAVEMFVLDEDTVYVNEVAPRPHNSGHYTIEACETSQFEQHVRAVCGLPLGSTQLLKPVVMTNILGEHVPYVQDHFASFAGSGHVHFYGKQEAKTGRKMGHWTVLGSGRDDALEKTSRVWPE</sequence>
<dbReference type="PROSITE" id="PS50975">
    <property type="entry name" value="ATP_GRASP"/>
    <property type="match status" value="1"/>
</dbReference>
<proteinExistence type="inferred from homology"/>
<feature type="binding site" evidence="5">
    <location>
        <begin position="152"/>
        <end position="158"/>
    </location>
    <ligand>
        <name>ATP</name>
        <dbReference type="ChEBI" id="CHEBI:30616"/>
    </ligand>
</feature>
<evidence type="ECO:0000256" key="3">
    <source>
        <dbReference type="ARBA" id="ARBA00022755"/>
    </source>
</evidence>
<dbReference type="SUPFAM" id="SSF56059">
    <property type="entry name" value="Glutathione synthetase ATP-binding domain-like"/>
    <property type="match status" value="1"/>
</dbReference>
<dbReference type="NCBIfam" id="TIGR01161">
    <property type="entry name" value="purK"/>
    <property type="match status" value="1"/>
</dbReference>
<dbReference type="GO" id="GO:0046872">
    <property type="term" value="F:metal ion binding"/>
    <property type="evidence" value="ECO:0007669"/>
    <property type="project" value="InterPro"/>
</dbReference>
<dbReference type="PANTHER" id="PTHR11609:SF5">
    <property type="entry name" value="PHOSPHORIBOSYLAMINOIMIDAZOLE CARBOXYLASE"/>
    <property type="match status" value="1"/>
</dbReference>
<dbReference type="FunFam" id="3.30.1490.20:FF:000015">
    <property type="entry name" value="N5-carboxyaminoimidazole ribonucleotide synthase"/>
    <property type="match status" value="1"/>
</dbReference>
<protein>
    <recommendedName>
        <fullName evidence="5 6">N5-carboxyaminoimidazole ribonucleotide synthase</fullName>
        <shortName evidence="5 6">N5-CAIR synthase</shortName>
        <ecNumber evidence="5 6">6.3.4.18</ecNumber>
    </recommendedName>
    <alternativeName>
        <fullName evidence="5 6">5-(carboxyamino)imidazole ribonucleotide synthetase</fullName>
    </alternativeName>
</protein>
<evidence type="ECO:0000256" key="4">
    <source>
        <dbReference type="ARBA" id="ARBA00022840"/>
    </source>
</evidence>
<dbReference type="GO" id="GO:0034028">
    <property type="term" value="F:5-(carboxyamino)imidazole ribonucleotide synthase activity"/>
    <property type="evidence" value="ECO:0007669"/>
    <property type="project" value="UniProtKB-UniRule"/>
</dbReference>
<dbReference type="GO" id="GO:0005829">
    <property type="term" value="C:cytosol"/>
    <property type="evidence" value="ECO:0007669"/>
    <property type="project" value="TreeGrafter"/>
</dbReference>